<evidence type="ECO:0000256" key="11">
    <source>
        <dbReference type="ARBA" id="ARBA00023098"/>
    </source>
</evidence>
<keyword evidence="9 13" id="KW-0418">Kinase</keyword>
<keyword evidence="11 13" id="KW-0443">Lipid metabolism</keyword>
<evidence type="ECO:0000256" key="1">
    <source>
        <dbReference type="ARBA" id="ARBA00002274"/>
    </source>
</evidence>
<evidence type="ECO:0000256" key="4">
    <source>
        <dbReference type="ARBA" id="ARBA00016436"/>
    </source>
</evidence>
<name>A0A6N7M268_9GAMM</name>
<evidence type="ECO:0000313" key="14">
    <source>
        <dbReference type="EMBL" id="MQX54270.1"/>
    </source>
</evidence>
<evidence type="ECO:0000256" key="10">
    <source>
        <dbReference type="ARBA" id="ARBA00022840"/>
    </source>
</evidence>
<comment type="pathway">
    <text evidence="2 13">Glycolipid biosynthesis; lipid IV(A) biosynthesis; lipid IV(A) from (3R)-3-hydroxytetradecanoyl-[acyl-carrier-protein] and UDP-N-acetyl-alpha-D-glucosamine: step 6/6.</text>
</comment>
<evidence type="ECO:0000256" key="8">
    <source>
        <dbReference type="ARBA" id="ARBA00022741"/>
    </source>
</evidence>
<organism evidence="14 15">
    <name type="scientific">Alcanivorax sediminis</name>
    <dbReference type="NCBI Taxonomy" id="2663008"/>
    <lineage>
        <taxon>Bacteria</taxon>
        <taxon>Pseudomonadati</taxon>
        <taxon>Pseudomonadota</taxon>
        <taxon>Gammaproteobacteria</taxon>
        <taxon>Oceanospirillales</taxon>
        <taxon>Alcanivoracaceae</taxon>
        <taxon>Alcanivorax</taxon>
    </lineage>
</organism>
<dbReference type="GO" id="GO:0009029">
    <property type="term" value="F:lipid-A 4'-kinase activity"/>
    <property type="evidence" value="ECO:0007669"/>
    <property type="project" value="UniProtKB-UniRule"/>
</dbReference>
<evidence type="ECO:0000256" key="13">
    <source>
        <dbReference type="HAMAP-Rule" id="MF_00409"/>
    </source>
</evidence>
<dbReference type="GO" id="GO:0009244">
    <property type="term" value="P:lipopolysaccharide core region biosynthetic process"/>
    <property type="evidence" value="ECO:0007669"/>
    <property type="project" value="TreeGrafter"/>
</dbReference>
<dbReference type="SUPFAM" id="SSF52540">
    <property type="entry name" value="P-loop containing nucleoside triphosphate hydrolases"/>
    <property type="match status" value="1"/>
</dbReference>
<dbReference type="Pfam" id="PF02606">
    <property type="entry name" value="LpxK"/>
    <property type="match status" value="1"/>
</dbReference>
<evidence type="ECO:0000313" key="15">
    <source>
        <dbReference type="Proteomes" id="UP000469421"/>
    </source>
</evidence>
<evidence type="ECO:0000256" key="12">
    <source>
        <dbReference type="ARBA" id="ARBA00029757"/>
    </source>
</evidence>
<sequence>MSKVSDWIQRGWYKGSPWLLPLRPLSMLVSLEASRRLNHFNRSRPKPPVPVLVVGNITVGGTGKTPLVIALVQAAQKRGLKVAVVSRGYGGKAGQYPVTVTAESAALEVGDEPVLIARRTGAPVILDPDRRNALDVAINTCNPDLVISDDGLQHYALPRSAEVVVVDGQRGLGNGRCLPEGPLREPASRLKEVDFVVSTGGGWSGAHPMVMRPGAIENLADGRTLDVHAFLREYPDVHAVAGIGNPRRYFNLLSIIGLNTQPHVFPDHHAYQPADLAFSDGLPVLMTEKDAVKCAAFAEPNWWYLPVTADLPEGLLDRMLDRALGADGNESS</sequence>
<dbReference type="InterPro" id="IPR027417">
    <property type="entry name" value="P-loop_NTPase"/>
</dbReference>
<keyword evidence="15" id="KW-1185">Reference proteome</keyword>
<evidence type="ECO:0000256" key="7">
    <source>
        <dbReference type="ARBA" id="ARBA00022679"/>
    </source>
</evidence>
<dbReference type="GO" id="GO:0009245">
    <property type="term" value="P:lipid A biosynthetic process"/>
    <property type="evidence" value="ECO:0007669"/>
    <property type="project" value="UniProtKB-UniRule"/>
</dbReference>
<evidence type="ECO:0000256" key="5">
    <source>
        <dbReference type="ARBA" id="ARBA00022516"/>
    </source>
</evidence>
<evidence type="ECO:0000256" key="6">
    <source>
        <dbReference type="ARBA" id="ARBA00022556"/>
    </source>
</evidence>
<evidence type="ECO:0000256" key="3">
    <source>
        <dbReference type="ARBA" id="ARBA00012071"/>
    </source>
</evidence>
<comment type="catalytic activity">
    <reaction evidence="13">
        <text>a lipid A disaccharide + ATP = a lipid IVA + ADP + H(+)</text>
        <dbReference type="Rhea" id="RHEA:67840"/>
        <dbReference type="ChEBI" id="CHEBI:15378"/>
        <dbReference type="ChEBI" id="CHEBI:30616"/>
        <dbReference type="ChEBI" id="CHEBI:176343"/>
        <dbReference type="ChEBI" id="CHEBI:176425"/>
        <dbReference type="ChEBI" id="CHEBI:456216"/>
        <dbReference type="EC" id="2.7.1.130"/>
    </reaction>
</comment>
<dbReference type="GO" id="GO:0005886">
    <property type="term" value="C:plasma membrane"/>
    <property type="evidence" value="ECO:0007669"/>
    <property type="project" value="TreeGrafter"/>
</dbReference>
<dbReference type="PANTHER" id="PTHR42724:SF1">
    <property type="entry name" value="TETRAACYLDISACCHARIDE 4'-KINASE, MITOCHONDRIAL-RELATED"/>
    <property type="match status" value="1"/>
</dbReference>
<evidence type="ECO:0000256" key="2">
    <source>
        <dbReference type="ARBA" id="ARBA00004870"/>
    </source>
</evidence>
<comment type="similarity">
    <text evidence="13">Belongs to the LpxK family.</text>
</comment>
<dbReference type="Proteomes" id="UP000469421">
    <property type="component" value="Unassembled WGS sequence"/>
</dbReference>
<keyword evidence="7 13" id="KW-0808">Transferase</keyword>
<keyword evidence="6 13" id="KW-0441">Lipid A biosynthesis</keyword>
<dbReference type="NCBIfam" id="TIGR00682">
    <property type="entry name" value="lpxK"/>
    <property type="match status" value="1"/>
</dbReference>
<dbReference type="RefSeq" id="WP_153501560.1">
    <property type="nucleotide sequence ID" value="NZ_WIRE01000001.1"/>
</dbReference>
<feature type="binding site" evidence="13">
    <location>
        <begin position="58"/>
        <end position="65"/>
    </location>
    <ligand>
        <name>ATP</name>
        <dbReference type="ChEBI" id="CHEBI:30616"/>
    </ligand>
</feature>
<dbReference type="PANTHER" id="PTHR42724">
    <property type="entry name" value="TETRAACYLDISACCHARIDE 4'-KINASE"/>
    <property type="match status" value="1"/>
</dbReference>
<reference evidence="14 15" key="1">
    <citation type="submission" date="2019-10" db="EMBL/GenBank/DDBJ databases">
        <title>Alcanivorax sp.PA15-N-34 draft genome sequence.</title>
        <authorList>
            <person name="Liao X."/>
            <person name="Shao Z."/>
        </authorList>
    </citation>
    <scope>NUCLEOTIDE SEQUENCE [LARGE SCALE GENOMIC DNA]</scope>
    <source>
        <strain evidence="14 15">PA15-N-34</strain>
    </source>
</reference>
<dbReference type="EMBL" id="WIRE01000001">
    <property type="protein sequence ID" value="MQX54270.1"/>
    <property type="molecule type" value="Genomic_DNA"/>
</dbReference>
<keyword evidence="8 13" id="KW-0547">Nucleotide-binding</keyword>
<dbReference type="GO" id="GO:0005524">
    <property type="term" value="F:ATP binding"/>
    <property type="evidence" value="ECO:0007669"/>
    <property type="project" value="UniProtKB-UniRule"/>
</dbReference>
<comment type="caution">
    <text evidence="14">The sequence shown here is derived from an EMBL/GenBank/DDBJ whole genome shotgun (WGS) entry which is preliminary data.</text>
</comment>
<evidence type="ECO:0000256" key="9">
    <source>
        <dbReference type="ARBA" id="ARBA00022777"/>
    </source>
</evidence>
<keyword evidence="5 13" id="KW-0444">Lipid biosynthesis</keyword>
<comment type="function">
    <text evidence="1 13">Transfers the gamma-phosphate of ATP to the 4'-position of a tetraacyldisaccharide 1-phosphate intermediate (termed DS-1-P) to form tetraacyldisaccharide 1,4'-bis-phosphate (lipid IVA).</text>
</comment>
<protein>
    <recommendedName>
        <fullName evidence="4 13">Tetraacyldisaccharide 4'-kinase</fullName>
        <ecNumber evidence="3 13">2.7.1.130</ecNumber>
    </recommendedName>
    <alternativeName>
        <fullName evidence="12 13">Lipid A 4'-kinase</fullName>
    </alternativeName>
</protein>
<dbReference type="AlphaFoldDB" id="A0A6N7M268"/>
<accession>A0A6N7M268</accession>
<gene>
    <name evidence="13" type="primary">lpxK</name>
    <name evidence="14" type="ORF">GFN93_13525</name>
</gene>
<proteinExistence type="inferred from homology"/>
<dbReference type="InterPro" id="IPR003758">
    <property type="entry name" value="LpxK"/>
</dbReference>
<dbReference type="UniPathway" id="UPA00359">
    <property type="reaction ID" value="UER00482"/>
</dbReference>
<dbReference type="EC" id="2.7.1.130" evidence="3 13"/>
<keyword evidence="10 13" id="KW-0067">ATP-binding</keyword>
<dbReference type="HAMAP" id="MF_00409">
    <property type="entry name" value="LpxK"/>
    <property type="match status" value="1"/>
</dbReference>